<reference evidence="2" key="1">
    <citation type="submission" date="2023-07" db="EMBL/GenBank/DDBJ databases">
        <authorList>
            <consortium name="CYATHOMIX"/>
        </authorList>
    </citation>
    <scope>NUCLEOTIDE SEQUENCE</scope>
    <source>
        <strain evidence="2">N/A</strain>
    </source>
</reference>
<keyword evidence="3" id="KW-1185">Reference proteome</keyword>
<dbReference type="Pfam" id="PF01431">
    <property type="entry name" value="Peptidase_M13"/>
    <property type="match status" value="1"/>
</dbReference>
<dbReference type="CDD" id="cd08662">
    <property type="entry name" value="M13"/>
    <property type="match status" value="1"/>
</dbReference>
<dbReference type="SUPFAM" id="SSF55486">
    <property type="entry name" value="Metalloproteases ('zincins'), catalytic domain"/>
    <property type="match status" value="1"/>
</dbReference>
<dbReference type="GO" id="GO:0004222">
    <property type="term" value="F:metalloendopeptidase activity"/>
    <property type="evidence" value="ECO:0007669"/>
    <property type="project" value="InterPro"/>
</dbReference>
<organism evidence="2 3">
    <name type="scientific">Cylicocyclus nassatus</name>
    <name type="common">Nematode worm</name>
    <dbReference type="NCBI Taxonomy" id="53992"/>
    <lineage>
        <taxon>Eukaryota</taxon>
        <taxon>Metazoa</taxon>
        <taxon>Ecdysozoa</taxon>
        <taxon>Nematoda</taxon>
        <taxon>Chromadorea</taxon>
        <taxon>Rhabditida</taxon>
        <taxon>Rhabditina</taxon>
        <taxon>Rhabditomorpha</taxon>
        <taxon>Strongyloidea</taxon>
        <taxon>Strongylidae</taxon>
        <taxon>Cylicocyclus</taxon>
    </lineage>
</organism>
<proteinExistence type="predicted"/>
<dbReference type="PRINTS" id="PR00786">
    <property type="entry name" value="NEPRILYSIN"/>
</dbReference>
<protein>
    <recommendedName>
        <fullName evidence="1">Peptidase M13 C-terminal domain-containing protein</fullName>
    </recommendedName>
</protein>
<evidence type="ECO:0000259" key="1">
    <source>
        <dbReference type="Pfam" id="PF01431"/>
    </source>
</evidence>
<feature type="domain" description="Peptidase M13 C-terminal" evidence="1">
    <location>
        <begin position="7"/>
        <end position="186"/>
    </location>
</feature>
<dbReference type="PANTHER" id="PTHR11733:SF237">
    <property type="entry name" value="NEPRILYSIN-LIKE 4"/>
    <property type="match status" value="1"/>
</dbReference>
<dbReference type="GO" id="GO:0016485">
    <property type="term" value="P:protein processing"/>
    <property type="evidence" value="ECO:0007669"/>
    <property type="project" value="TreeGrafter"/>
</dbReference>
<comment type="caution">
    <text evidence="2">The sequence shown here is derived from an EMBL/GenBank/DDBJ whole genome shotgun (WGS) entry which is preliminary data.</text>
</comment>
<dbReference type="EMBL" id="CATQJL010000316">
    <property type="protein sequence ID" value="CAJ0606404.1"/>
    <property type="molecule type" value="Genomic_DNA"/>
</dbReference>
<dbReference type="PROSITE" id="PS51885">
    <property type="entry name" value="NEPRILYSIN"/>
    <property type="match status" value="1"/>
</dbReference>
<dbReference type="InterPro" id="IPR018497">
    <property type="entry name" value="Peptidase_M13_C"/>
</dbReference>
<dbReference type="AlphaFoldDB" id="A0AA36HA32"/>
<sequence length="188" mass="21432">MKLSLINEALNYGGIGAIVGHEITHGFDNKGKKYDAYGKRRDWWSEDSQEKYEQRSQCFVDQYGKIEVPETGHKIDGERTLRENIADNGGVKLSYGAYKAYLQKHGGEEDRVKGFEQFDNDQMFFLGWATAWCEHTTNKVLINLILKGVHSPARYRVNQVLANQREFAAAFNCDVGSAMNPTERCALW</sequence>
<dbReference type="InterPro" id="IPR024079">
    <property type="entry name" value="MetalloPept_cat_dom_sf"/>
</dbReference>
<dbReference type="Gene3D" id="3.40.390.10">
    <property type="entry name" value="Collagenase (Catalytic Domain)"/>
    <property type="match status" value="1"/>
</dbReference>
<evidence type="ECO:0000313" key="3">
    <source>
        <dbReference type="Proteomes" id="UP001176961"/>
    </source>
</evidence>
<dbReference type="PANTHER" id="PTHR11733">
    <property type="entry name" value="ZINC METALLOPROTEASE FAMILY M13 NEPRILYSIN-RELATED"/>
    <property type="match status" value="1"/>
</dbReference>
<gene>
    <name evidence="2" type="ORF">CYNAS_LOCUS18387</name>
</gene>
<evidence type="ECO:0000313" key="2">
    <source>
        <dbReference type="EMBL" id="CAJ0606404.1"/>
    </source>
</evidence>
<dbReference type="GO" id="GO:0005886">
    <property type="term" value="C:plasma membrane"/>
    <property type="evidence" value="ECO:0007669"/>
    <property type="project" value="TreeGrafter"/>
</dbReference>
<dbReference type="Proteomes" id="UP001176961">
    <property type="component" value="Unassembled WGS sequence"/>
</dbReference>
<accession>A0AA36HA32</accession>
<name>A0AA36HA32_CYLNA</name>
<dbReference type="InterPro" id="IPR000718">
    <property type="entry name" value="Peptidase_M13"/>
</dbReference>